<evidence type="ECO:0000313" key="2">
    <source>
        <dbReference type="Proteomes" id="UP000002059"/>
    </source>
</evidence>
<dbReference type="RefSeq" id="XP_002790234.1">
    <property type="nucleotide sequence ID" value="XM_002790188.1"/>
</dbReference>
<evidence type="ECO:0000313" key="1">
    <source>
        <dbReference type="EMBL" id="EEH37505.1"/>
    </source>
</evidence>
<dbReference type="eggNOG" id="ENOG502RR0A">
    <property type="taxonomic scope" value="Eukaryota"/>
</dbReference>
<dbReference type="KEGG" id="pbl:PAAG_07923"/>
<protein>
    <submittedName>
        <fullName evidence="1">Uncharacterized protein</fullName>
    </submittedName>
</protein>
<dbReference type="EMBL" id="KN294018">
    <property type="protein sequence ID" value="EEH37505.1"/>
    <property type="molecule type" value="Genomic_DNA"/>
</dbReference>
<name>C1HAU4_PARBA</name>
<dbReference type="VEuPathDB" id="FungiDB:PAAG_07923"/>
<dbReference type="Proteomes" id="UP000002059">
    <property type="component" value="Partially assembled WGS sequence"/>
</dbReference>
<reference evidence="1 2" key="1">
    <citation type="journal article" date="2011" name="PLoS Genet.">
        <title>Comparative genomic analysis of human fungal pathogens causing paracoccidioidomycosis.</title>
        <authorList>
            <person name="Desjardins C.A."/>
            <person name="Champion M.D."/>
            <person name="Holder J.W."/>
            <person name="Muszewska A."/>
            <person name="Goldberg J."/>
            <person name="Bailao A.M."/>
            <person name="Brigido M.M."/>
            <person name="Ferreira M.E."/>
            <person name="Garcia A.M."/>
            <person name="Grynberg M."/>
            <person name="Gujja S."/>
            <person name="Heiman D.I."/>
            <person name="Henn M.R."/>
            <person name="Kodira C.D."/>
            <person name="Leon-Narvaez H."/>
            <person name="Longo L.V."/>
            <person name="Ma L.J."/>
            <person name="Malavazi I."/>
            <person name="Matsuo A.L."/>
            <person name="Morais F.V."/>
            <person name="Pereira M."/>
            <person name="Rodriguez-Brito S."/>
            <person name="Sakthikumar S."/>
            <person name="Salem-Izacc S.M."/>
            <person name="Sykes S.M."/>
            <person name="Teixeira M.M."/>
            <person name="Vallejo M.C."/>
            <person name="Walter M.E."/>
            <person name="Yandava C."/>
            <person name="Young S."/>
            <person name="Zeng Q."/>
            <person name="Zucker J."/>
            <person name="Felipe M.S."/>
            <person name="Goldman G.H."/>
            <person name="Haas B.J."/>
            <person name="McEwen J.G."/>
            <person name="Nino-Vega G."/>
            <person name="Puccia R."/>
            <person name="San-Blas G."/>
            <person name="Soares C.M."/>
            <person name="Birren B.W."/>
            <person name="Cuomo C.A."/>
        </authorList>
    </citation>
    <scope>NUCLEOTIDE SEQUENCE [LARGE SCALE GENOMIC DNA]</scope>
    <source>
        <strain evidence="2">ATCC MYA-826 / Pb01</strain>
    </source>
</reference>
<gene>
    <name evidence="1" type="ORF">PAAG_07923</name>
</gene>
<dbReference type="OrthoDB" id="10425282at2759"/>
<dbReference type="GeneID" id="9093474"/>
<proteinExistence type="predicted"/>
<organism evidence="1 2">
    <name type="scientific">Paracoccidioides lutzii (strain ATCC MYA-826 / Pb01)</name>
    <name type="common">Paracoccidioides brasiliensis</name>
    <dbReference type="NCBI Taxonomy" id="502779"/>
    <lineage>
        <taxon>Eukaryota</taxon>
        <taxon>Fungi</taxon>
        <taxon>Dikarya</taxon>
        <taxon>Ascomycota</taxon>
        <taxon>Pezizomycotina</taxon>
        <taxon>Eurotiomycetes</taxon>
        <taxon>Eurotiomycetidae</taxon>
        <taxon>Onygenales</taxon>
        <taxon>Ajellomycetaceae</taxon>
        <taxon>Paracoccidioides</taxon>
    </lineage>
</organism>
<accession>C1HAU4</accession>
<dbReference type="HOGENOM" id="CLU_2776614_0_0_1"/>
<dbReference type="AlphaFoldDB" id="C1HAU4"/>
<keyword evidence="2" id="KW-1185">Reference proteome</keyword>
<sequence length="69" mass="8240">MEKFTGDEHGIRDLMDALDQRYTKIEDRLIQHDLEWIWCRQNEDGLILFSASTTERDDKINAQQSQQDK</sequence>